<evidence type="ECO:0008006" key="4">
    <source>
        <dbReference type="Google" id="ProtNLM"/>
    </source>
</evidence>
<accession>W7EG98</accession>
<evidence type="ECO:0000313" key="3">
    <source>
        <dbReference type="Proteomes" id="UP000054337"/>
    </source>
</evidence>
<dbReference type="Proteomes" id="UP000054337">
    <property type="component" value="Unassembled WGS sequence"/>
</dbReference>
<feature type="chain" id="PRO_5004894077" description="AA1-like domain-containing protein" evidence="1">
    <location>
        <begin position="22"/>
        <end position="154"/>
    </location>
</feature>
<name>W7EG98_BIPV3</name>
<keyword evidence="1" id="KW-0732">Signal</keyword>
<sequence>MQFKNTAFVALLAAIPNIVNAAPTDATAHSLESRQQTKETVYLTNCGSTSEFSYYKSGHNSENRSPPDDRCKFTTGNNLPINWEFSFHKCTFGSGVSFETQLGGGVQPNEFIGTGIQRVPNKTPKTFDCFMDNGRILYRDGSVECKAIHWCNPR</sequence>
<dbReference type="EMBL" id="KI968762">
    <property type="protein sequence ID" value="EUN24720.1"/>
    <property type="molecule type" value="Genomic_DNA"/>
</dbReference>
<evidence type="ECO:0000256" key="1">
    <source>
        <dbReference type="SAM" id="SignalP"/>
    </source>
</evidence>
<dbReference type="GeneID" id="26254168"/>
<gene>
    <name evidence="2" type="ORF">COCVIDRAFT_28578</name>
</gene>
<dbReference type="RefSeq" id="XP_014554301.1">
    <property type="nucleotide sequence ID" value="XM_014698815.1"/>
</dbReference>
<dbReference type="HOGENOM" id="CLU_131115_0_0_1"/>
<proteinExistence type="predicted"/>
<dbReference type="AlphaFoldDB" id="W7EG98"/>
<protein>
    <recommendedName>
        <fullName evidence="4">AA1-like domain-containing protein</fullName>
    </recommendedName>
</protein>
<feature type="signal peptide" evidence="1">
    <location>
        <begin position="1"/>
        <end position="21"/>
    </location>
</feature>
<reference evidence="2 3" key="1">
    <citation type="journal article" date="2013" name="PLoS Genet.">
        <title>Comparative genome structure, secondary metabolite, and effector coding capacity across Cochliobolus pathogens.</title>
        <authorList>
            <person name="Condon B.J."/>
            <person name="Leng Y."/>
            <person name="Wu D."/>
            <person name="Bushley K.E."/>
            <person name="Ohm R.A."/>
            <person name="Otillar R."/>
            <person name="Martin J."/>
            <person name="Schackwitz W."/>
            <person name="Grimwood J."/>
            <person name="MohdZainudin N."/>
            <person name="Xue C."/>
            <person name="Wang R."/>
            <person name="Manning V.A."/>
            <person name="Dhillon B."/>
            <person name="Tu Z.J."/>
            <person name="Steffenson B.J."/>
            <person name="Salamov A."/>
            <person name="Sun H."/>
            <person name="Lowry S."/>
            <person name="LaButti K."/>
            <person name="Han J."/>
            <person name="Copeland A."/>
            <person name="Lindquist E."/>
            <person name="Barry K."/>
            <person name="Schmutz J."/>
            <person name="Baker S.E."/>
            <person name="Ciuffetti L.M."/>
            <person name="Grigoriev I.V."/>
            <person name="Zhong S."/>
            <person name="Turgeon B.G."/>
        </authorList>
    </citation>
    <scope>NUCLEOTIDE SEQUENCE [LARGE SCALE GENOMIC DNA]</scope>
    <source>
        <strain evidence="2 3">FI3</strain>
    </source>
</reference>
<keyword evidence="3" id="KW-1185">Reference proteome</keyword>
<organism evidence="2 3">
    <name type="scientific">Bipolaris victoriae (strain FI3)</name>
    <name type="common">Victoria blight of oats agent</name>
    <name type="synonym">Cochliobolus victoriae</name>
    <dbReference type="NCBI Taxonomy" id="930091"/>
    <lineage>
        <taxon>Eukaryota</taxon>
        <taxon>Fungi</taxon>
        <taxon>Dikarya</taxon>
        <taxon>Ascomycota</taxon>
        <taxon>Pezizomycotina</taxon>
        <taxon>Dothideomycetes</taxon>
        <taxon>Pleosporomycetidae</taxon>
        <taxon>Pleosporales</taxon>
        <taxon>Pleosporineae</taxon>
        <taxon>Pleosporaceae</taxon>
        <taxon>Bipolaris</taxon>
    </lineage>
</organism>
<evidence type="ECO:0000313" key="2">
    <source>
        <dbReference type="EMBL" id="EUN24720.1"/>
    </source>
</evidence>